<dbReference type="EC" id="6.2.1.33" evidence="6"/>
<dbReference type="GO" id="GO:0018861">
    <property type="term" value="F:4-chlorobenzoate-CoA ligase activity"/>
    <property type="evidence" value="ECO:0007669"/>
    <property type="project" value="UniProtKB-EC"/>
</dbReference>
<keyword evidence="4" id="KW-0443">Lipid metabolism</keyword>
<keyword evidence="3" id="KW-0276">Fatty acid metabolism</keyword>
<protein>
    <submittedName>
        <fullName evidence="6">4-chlorobenzoate--CoA ligase</fullName>
        <ecNumber evidence="6">6.2.1.33</ecNumber>
    </submittedName>
</protein>
<evidence type="ECO:0000256" key="2">
    <source>
        <dbReference type="ARBA" id="ARBA00022598"/>
    </source>
</evidence>
<evidence type="ECO:0000313" key="6">
    <source>
        <dbReference type="EMBL" id="MPN02068.1"/>
    </source>
</evidence>
<dbReference type="PANTHER" id="PTHR43859">
    <property type="entry name" value="ACYL-ACTIVATING ENZYME"/>
    <property type="match status" value="1"/>
</dbReference>
<comment type="similarity">
    <text evidence="1">Belongs to the ATP-dependent AMP-binding enzyme family.</text>
</comment>
<organism evidence="6">
    <name type="scientific">bioreactor metagenome</name>
    <dbReference type="NCBI Taxonomy" id="1076179"/>
    <lineage>
        <taxon>unclassified sequences</taxon>
        <taxon>metagenomes</taxon>
        <taxon>ecological metagenomes</taxon>
    </lineage>
</organism>
<accession>A0A645EJ76</accession>
<reference evidence="6" key="1">
    <citation type="submission" date="2019-08" db="EMBL/GenBank/DDBJ databases">
        <authorList>
            <person name="Kucharzyk K."/>
            <person name="Murdoch R.W."/>
            <person name="Higgins S."/>
            <person name="Loffler F."/>
        </authorList>
    </citation>
    <scope>NUCLEOTIDE SEQUENCE</scope>
</reference>
<gene>
    <name evidence="6" type="ORF">SDC9_149281</name>
</gene>
<dbReference type="Pfam" id="PF13193">
    <property type="entry name" value="AMP-binding_C"/>
    <property type="match status" value="1"/>
</dbReference>
<keyword evidence="2 6" id="KW-0436">Ligase</keyword>
<name>A0A645EJ76_9ZZZZ</name>
<dbReference type="PANTHER" id="PTHR43859:SF4">
    <property type="entry name" value="BUTANOATE--COA LIGASE AAE1-RELATED"/>
    <property type="match status" value="1"/>
</dbReference>
<evidence type="ECO:0000256" key="3">
    <source>
        <dbReference type="ARBA" id="ARBA00022832"/>
    </source>
</evidence>
<dbReference type="Gene3D" id="3.30.300.30">
    <property type="match status" value="1"/>
</dbReference>
<proteinExistence type="inferred from homology"/>
<dbReference type="InterPro" id="IPR025110">
    <property type="entry name" value="AMP-bd_C"/>
</dbReference>
<dbReference type="InterPro" id="IPR045851">
    <property type="entry name" value="AMP-bd_C_sf"/>
</dbReference>
<comment type="caution">
    <text evidence="6">The sequence shown here is derived from an EMBL/GenBank/DDBJ whole genome shotgun (WGS) entry which is preliminary data.</text>
</comment>
<dbReference type="GO" id="GO:0006631">
    <property type="term" value="P:fatty acid metabolic process"/>
    <property type="evidence" value="ECO:0007669"/>
    <property type="project" value="UniProtKB-KW"/>
</dbReference>
<dbReference type="EMBL" id="VSSQ01048028">
    <property type="protein sequence ID" value="MPN02068.1"/>
    <property type="molecule type" value="Genomic_DNA"/>
</dbReference>
<sequence>MLHPQVSEVAVVGQRDADWGEVVIAFLVAGEGAQPGDEELDALCLDHIARFKRPKAYRWVQALPKNSYGKVLKTELRTLVEIQP</sequence>
<dbReference type="SUPFAM" id="SSF56801">
    <property type="entry name" value="Acetyl-CoA synthetase-like"/>
    <property type="match status" value="1"/>
</dbReference>
<evidence type="ECO:0000256" key="4">
    <source>
        <dbReference type="ARBA" id="ARBA00023098"/>
    </source>
</evidence>
<feature type="domain" description="AMP-binding enzyme C-terminal" evidence="5">
    <location>
        <begin position="2"/>
        <end position="70"/>
    </location>
</feature>
<evidence type="ECO:0000256" key="1">
    <source>
        <dbReference type="ARBA" id="ARBA00006432"/>
    </source>
</evidence>
<evidence type="ECO:0000259" key="5">
    <source>
        <dbReference type="Pfam" id="PF13193"/>
    </source>
</evidence>
<dbReference type="AlphaFoldDB" id="A0A645EJ76"/>